<evidence type="ECO:0000313" key="7">
    <source>
        <dbReference type="Proteomes" id="UP000013827"/>
    </source>
</evidence>
<dbReference type="InterPro" id="IPR013083">
    <property type="entry name" value="Znf_RING/FYVE/PHD"/>
</dbReference>
<evidence type="ECO:0000256" key="3">
    <source>
        <dbReference type="ARBA" id="ARBA00022833"/>
    </source>
</evidence>
<dbReference type="Pfam" id="PF01363">
    <property type="entry name" value="FYVE"/>
    <property type="match status" value="1"/>
</dbReference>
<evidence type="ECO:0000256" key="2">
    <source>
        <dbReference type="ARBA" id="ARBA00022771"/>
    </source>
</evidence>
<accession>A0A0D3JV04</accession>
<feature type="domain" description="FYVE-type" evidence="5">
    <location>
        <begin position="16"/>
        <end position="50"/>
    </location>
</feature>
<dbReference type="PaxDb" id="2903-EOD23134"/>
<name>A0A0D3JV04_EMIH1</name>
<dbReference type="InterPro" id="IPR052113">
    <property type="entry name" value="FYVE-type_Zinc_Finger"/>
</dbReference>
<dbReference type="SUPFAM" id="SSF57903">
    <property type="entry name" value="FYVE/PHD zinc finger"/>
    <property type="match status" value="1"/>
</dbReference>
<dbReference type="InterPro" id="IPR000306">
    <property type="entry name" value="Znf_FYVE"/>
</dbReference>
<sequence length="50" mass="5611">EPALALTSEEPGWVPNNERRGCNICQKKFGLLRRKHHCRLCGEVVCGDCS</sequence>
<dbReference type="KEGG" id="ehx:EMIHUDRAFT_49511"/>
<evidence type="ECO:0000256" key="1">
    <source>
        <dbReference type="ARBA" id="ARBA00022723"/>
    </source>
</evidence>
<dbReference type="SMART" id="SM00064">
    <property type="entry name" value="FYVE"/>
    <property type="match status" value="1"/>
</dbReference>
<dbReference type="Proteomes" id="UP000013827">
    <property type="component" value="Unassembled WGS sequence"/>
</dbReference>
<keyword evidence="7" id="KW-1185">Reference proteome</keyword>
<dbReference type="RefSeq" id="XP_005779768.1">
    <property type="nucleotide sequence ID" value="XM_005779711.1"/>
</dbReference>
<protein>
    <recommendedName>
        <fullName evidence="5">FYVE-type domain-containing protein</fullName>
    </recommendedName>
</protein>
<dbReference type="HOGENOM" id="CLU_190275_1_0_1"/>
<dbReference type="GO" id="GO:0008270">
    <property type="term" value="F:zinc ion binding"/>
    <property type="evidence" value="ECO:0007669"/>
    <property type="project" value="UniProtKB-KW"/>
</dbReference>
<dbReference type="KEGG" id="ehx:EMIHUDRAFT_49564"/>
<dbReference type="Gene3D" id="3.30.40.10">
    <property type="entry name" value="Zinc/RING finger domain, C3HC4 (zinc finger)"/>
    <property type="match status" value="1"/>
</dbReference>
<reference evidence="7" key="1">
    <citation type="journal article" date="2013" name="Nature">
        <title>Pan genome of the phytoplankton Emiliania underpins its global distribution.</title>
        <authorList>
            <person name="Read B.A."/>
            <person name="Kegel J."/>
            <person name="Klute M.J."/>
            <person name="Kuo A."/>
            <person name="Lefebvre S.C."/>
            <person name="Maumus F."/>
            <person name="Mayer C."/>
            <person name="Miller J."/>
            <person name="Monier A."/>
            <person name="Salamov A."/>
            <person name="Young J."/>
            <person name="Aguilar M."/>
            <person name="Claverie J.M."/>
            <person name="Frickenhaus S."/>
            <person name="Gonzalez K."/>
            <person name="Herman E.K."/>
            <person name="Lin Y.C."/>
            <person name="Napier J."/>
            <person name="Ogata H."/>
            <person name="Sarno A.F."/>
            <person name="Shmutz J."/>
            <person name="Schroeder D."/>
            <person name="de Vargas C."/>
            <person name="Verret F."/>
            <person name="von Dassow P."/>
            <person name="Valentin K."/>
            <person name="Van de Peer Y."/>
            <person name="Wheeler G."/>
            <person name="Dacks J.B."/>
            <person name="Delwiche C.F."/>
            <person name="Dyhrman S.T."/>
            <person name="Glockner G."/>
            <person name="John U."/>
            <person name="Richards T."/>
            <person name="Worden A.Z."/>
            <person name="Zhang X."/>
            <person name="Grigoriev I.V."/>
            <person name="Allen A.E."/>
            <person name="Bidle K."/>
            <person name="Borodovsky M."/>
            <person name="Bowler C."/>
            <person name="Brownlee C."/>
            <person name="Cock J.M."/>
            <person name="Elias M."/>
            <person name="Gladyshev V.N."/>
            <person name="Groth M."/>
            <person name="Guda C."/>
            <person name="Hadaegh A."/>
            <person name="Iglesias-Rodriguez M.D."/>
            <person name="Jenkins J."/>
            <person name="Jones B.M."/>
            <person name="Lawson T."/>
            <person name="Leese F."/>
            <person name="Lindquist E."/>
            <person name="Lobanov A."/>
            <person name="Lomsadze A."/>
            <person name="Malik S.B."/>
            <person name="Marsh M.E."/>
            <person name="Mackinder L."/>
            <person name="Mock T."/>
            <person name="Mueller-Roeber B."/>
            <person name="Pagarete A."/>
            <person name="Parker M."/>
            <person name="Probert I."/>
            <person name="Quesneville H."/>
            <person name="Raines C."/>
            <person name="Rensing S.A."/>
            <person name="Riano-Pachon D.M."/>
            <person name="Richier S."/>
            <person name="Rokitta S."/>
            <person name="Shiraiwa Y."/>
            <person name="Soanes D.M."/>
            <person name="van der Giezen M."/>
            <person name="Wahlund T.M."/>
            <person name="Williams B."/>
            <person name="Wilson W."/>
            <person name="Wolfe G."/>
            <person name="Wurch L.L."/>
        </authorList>
    </citation>
    <scope>NUCLEOTIDE SEQUENCE</scope>
</reference>
<reference evidence="6" key="2">
    <citation type="submission" date="2024-10" db="UniProtKB">
        <authorList>
            <consortium name="EnsemblProtists"/>
        </authorList>
    </citation>
    <scope>IDENTIFICATION</scope>
</reference>
<keyword evidence="1" id="KW-0479">Metal-binding</keyword>
<dbReference type="InterPro" id="IPR017455">
    <property type="entry name" value="Znf_FYVE-rel"/>
</dbReference>
<keyword evidence="3" id="KW-0862">Zinc</keyword>
<evidence type="ECO:0000313" key="6">
    <source>
        <dbReference type="EnsemblProtists" id="EOD27339"/>
    </source>
</evidence>
<evidence type="ECO:0000256" key="4">
    <source>
        <dbReference type="PROSITE-ProRule" id="PRU00091"/>
    </source>
</evidence>
<evidence type="ECO:0000259" key="5">
    <source>
        <dbReference type="PROSITE" id="PS50178"/>
    </source>
</evidence>
<dbReference type="RefSeq" id="XP_005775563.1">
    <property type="nucleotide sequence ID" value="XM_005775506.1"/>
</dbReference>
<dbReference type="GeneID" id="17272882"/>
<dbReference type="eggNOG" id="KOG1841">
    <property type="taxonomic scope" value="Eukaryota"/>
</dbReference>
<keyword evidence="2 4" id="KW-0863">Zinc-finger</keyword>
<proteinExistence type="predicted"/>
<dbReference type="InterPro" id="IPR011011">
    <property type="entry name" value="Znf_FYVE_PHD"/>
</dbReference>
<dbReference type="GeneID" id="17268681"/>
<dbReference type="PROSITE" id="PS50178">
    <property type="entry name" value="ZF_FYVE"/>
    <property type="match status" value="1"/>
</dbReference>
<dbReference type="AlphaFoldDB" id="A0A0D3JV04"/>
<dbReference type="STRING" id="2903.R1EQJ6"/>
<organism evidence="6 7">
    <name type="scientific">Emiliania huxleyi (strain CCMP1516)</name>
    <dbReference type="NCBI Taxonomy" id="280463"/>
    <lineage>
        <taxon>Eukaryota</taxon>
        <taxon>Haptista</taxon>
        <taxon>Haptophyta</taxon>
        <taxon>Prymnesiophyceae</taxon>
        <taxon>Isochrysidales</taxon>
        <taxon>Noelaerhabdaceae</taxon>
        <taxon>Emiliania</taxon>
    </lineage>
</organism>
<dbReference type="PANTHER" id="PTHR39490:SF8">
    <property type="entry name" value="ZINC FINGER FYVE DOMAIN-CONTAINING PROTEIN 21"/>
    <property type="match status" value="1"/>
</dbReference>
<dbReference type="EnsemblProtists" id="EOD23134">
    <property type="protein sequence ID" value="EOD23134"/>
    <property type="gene ID" value="EMIHUDRAFT_49564"/>
</dbReference>
<dbReference type="EnsemblProtists" id="EOD27339">
    <property type="protein sequence ID" value="EOD27339"/>
    <property type="gene ID" value="EMIHUDRAFT_49511"/>
</dbReference>
<dbReference type="PANTHER" id="PTHR39490">
    <property type="entry name" value="ARRESTIN DOMAIN-CONTAINING PROTEIN D"/>
    <property type="match status" value="1"/>
</dbReference>